<comment type="caution">
    <text evidence="1">The sequence shown here is derived from an EMBL/GenBank/DDBJ whole genome shotgun (WGS) entry which is preliminary data.</text>
</comment>
<dbReference type="AlphaFoldDB" id="A0A9P5MYA5"/>
<accession>A0A9P5MYA5</accession>
<protein>
    <submittedName>
        <fullName evidence="1">Uncharacterized protein</fullName>
    </submittedName>
</protein>
<reference evidence="1" key="2">
    <citation type="journal article" date="2020" name="Nat. Commun.">
        <title>Large-scale genome sequencing of mycorrhizal fungi provides insights into the early evolution of symbiotic traits.</title>
        <authorList>
            <person name="Miyauchi S."/>
            <person name="Kiss E."/>
            <person name="Kuo A."/>
            <person name="Drula E."/>
            <person name="Kohler A."/>
            <person name="Sanchez-Garcia M."/>
            <person name="Morin E."/>
            <person name="Andreopoulos B."/>
            <person name="Barry K.W."/>
            <person name="Bonito G."/>
            <person name="Buee M."/>
            <person name="Carver A."/>
            <person name="Chen C."/>
            <person name="Cichocki N."/>
            <person name="Clum A."/>
            <person name="Culley D."/>
            <person name="Crous P.W."/>
            <person name="Fauchery L."/>
            <person name="Girlanda M."/>
            <person name="Hayes R.D."/>
            <person name="Keri Z."/>
            <person name="LaButti K."/>
            <person name="Lipzen A."/>
            <person name="Lombard V."/>
            <person name="Magnuson J."/>
            <person name="Maillard F."/>
            <person name="Murat C."/>
            <person name="Nolan M."/>
            <person name="Ohm R.A."/>
            <person name="Pangilinan J."/>
            <person name="Pereira M.F."/>
            <person name="Perotto S."/>
            <person name="Peter M."/>
            <person name="Pfister S."/>
            <person name="Riley R."/>
            <person name="Sitrit Y."/>
            <person name="Stielow J.B."/>
            <person name="Szollosi G."/>
            <person name="Zifcakova L."/>
            <person name="Stursova M."/>
            <person name="Spatafora J.W."/>
            <person name="Tedersoo L."/>
            <person name="Vaario L.M."/>
            <person name="Yamada A."/>
            <person name="Yan M."/>
            <person name="Wang P."/>
            <person name="Xu J."/>
            <person name="Bruns T."/>
            <person name="Baldrian P."/>
            <person name="Vilgalys R."/>
            <person name="Dunand C."/>
            <person name="Henrissat B."/>
            <person name="Grigoriev I.V."/>
            <person name="Hibbett D."/>
            <person name="Nagy L.G."/>
            <person name="Martin F.M."/>
        </authorList>
    </citation>
    <scope>NUCLEOTIDE SEQUENCE</scope>
    <source>
        <strain evidence="1">Prilba</strain>
    </source>
</reference>
<gene>
    <name evidence="1" type="ORF">DFH94DRAFT_403588</name>
</gene>
<sequence length="156" mass="16866">MGNVTRLRTLLSAQRSAPALNHLPSITPIISASTSPLYLVVPLYANAVTAKGRSSDIDAGILGWTISALGDDDSLESFLEAIPGFFNLQSIRMSQGPTKVGAHWPADQEGGLNASRCRHLDDMLNRIFLSPPKHFILPQTRMSSSLSHIGMIPTFI</sequence>
<organism evidence="1 2">
    <name type="scientific">Russula ochroleuca</name>
    <dbReference type="NCBI Taxonomy" id="152965"/>
    <lineage>
        <taxon>Eukaryota</taxon>
        <taxon>Fungi</taxon>
        <taxon>Dikarya</taxon>
        <taxon>Basidiomycota</taxon>
        <taxon>Agaricomycotina</taxon>
        <taxon>Agaricomycetes</taxon>
        <taxon>Russulales</taxon>
        <taxon>Russulaceae</taxon>
        <taxon>Russula</taxon>
    </lineage>
</organism>
<proteinExistence type="predicted"/>
<dbReference type="EMBL" id="WHVB01000006">
    <property type="protein sequence ID" value="KAF8481652.1"/>
    <property type="molecule type" value="Genomic_DNA"/>
</dbReference>
<evidence type="ECO:0000313" key="1">
    <source>
        <dbReference type="EMBL" id="KAF8481652.1"/>
    </source>
</evidence>
<name>A0A9P5MYA5_9AGAM</name>
<keyword evidence="2" id="KW-1185">Reference proteome</keyword>
<reference evidence="1" key="1">
    <citation type="submission" date="2019-10" db="EMBL/GenBank/DDBJ databases">
        <authorList>
            <consortium name="DOE Joint Genome Institute"/>
            <person name="Kuo A."/>
            <person name="Miyauchi S."/>
            <person name="Kiss E."/>
            <person name="Drula E."/>
            <person name="Kohler A."/>
            <person name="Sanchez-Garcia M."/>
            <person name="Andreopoulos B."/>
            <person name="Barry K.W."/>
            <person name="Bonito G."/>
            <person name="Buee M."/>
            <person name="Carver A."/>
            <person name="Chen C."/>
            <person name="Cichocki N."/>
            <person name="Clum A."/>
            <person name="Culley D."/>
            <person name="Crous P.W."/>
            <person name="Fauchery L."/>
            <person name="Girlanda M."/>
            <person name="Hayes R."/>
            <person name="Keri Z."/>
            <person name="LaButti K."/>
            <person name="Lipzen A."/>
            <person name="Lombard V."/>
            <person name="Magnuson J."/>
            <person name="Maillard F."/>
            <person name="Morin E."/>
            <person name="Murat C."/>
            <person name="Nolan M."/>
            <person name="Ohm R."/>
            <person name="Pangilinan J."/>
            <person name="Pereira M."/>
            <person name="Perotto S."/>
            <person name="Peter M."/>
            <person name="Riley R."/>
            <person name="Sitrit Y."/>
            <person name="Stielow B."/>
            <person name="Szollosi G."/>
            <person name="Zifcakova L."/>
            <person name="Stursova M."/>
            <person name="Spatafora J.W."/>
            <person name="Tedersoo L."/>
            <person name="Vaario L.-M."/>
            <person name="Yamada A."/>
            <person name="Yan M."/>
            <person name="Wang P."/>
            <person name="Xu J."/>
            <person name="Bruns T."/>
            <person name="Baldrian P."/>
            <person name="Vilgalys R."/>
            <person name="Henrissat B."/>
            <person name="Grigoriev I.V."/>
            <person name="Hibbett D."/>
            <person name="Nagy L.G."/>
            <person name="Martin F.M."/>
        </authorList>
    </citation>
    <scope>NUCLEOTIDE SEQUENCE</scope>
    <source>
        <strain evidence="1">Prilba</strain>
    </source>
</reference>
<dbReference type="Proteomes" id="UP000759537">
    <property type="component" value="Unassembled WGS sequence"/>
</dbReference>
<evidence type="ECO:0000313" key="2">
    <source>
        <dbReference type="Proteomes" id="UP000759537"/>
    </source>
</evidence>